<dbReference type="EMBL" id="BMIU01000020">
    <property type="protein sequence ID" value="GGF43354.1"/>
    <property type="molecule type" value="Genomic_DNA"/>
</dbReference>
<name>A0ABQ1V8G8_9BACT</name>
<keyword evidence="1" id="KW-0812">Transmembrane</keyword>
<sequence>MEAAKTLSNPLKRINVLDALRGFALLGVVLIHMLQHFGIYSRAGEQAFPWFPPLDETVQWIGQHIIMGRFINIFAFLFGLSFFIQMDSASRKGVDFRGRFAWRMVILFVMGVLAHSFYPLEIISVYAVFGLIMIPLYKTKNWVLLLLSGLLLVGVPRTIQATINNHALGNPPVEQVDRSSQEVAEGTPEHIVNPSFFNTAKHNYNQRYMGKLNYQFGMVGRGYVTLALFLMGLVVGRLRFFESLQVHKRRNLLLFFGFLLGLLLTLLVQSMFPSVETRMLFNPAGNVVSARILAVKTLEDIELVFFSGALMMAFIVLYQTTVGGSVLKILSPYGRMGLTNYLMQGSVGCFLFSMWAFGPFFGGANPTKLFLVGILIYTVQILLSRYWLRHFLYGPLEWLWRSLTYLRIQAFRKKEHGESKGKQSEGLSVLLDRNQ</sequence>
<feature type="transmembrane region" description="Helical" evidence="1">
    <location>
        <begin position="252"/>
        <end position="272"/>
    </location>
</feature>
<evidence type="ECO:0000259" key="2">
    <source>
        <dbReference type="Pfam" id="PF04235"/>
    </source>
</evidence>
<feature type="transmembrane region" description="Helical" evidence="1">
    <location>
        <begin position="60"/>
        <end position="84"/>
    </location>
</feature>
<evidence type="ECO:0000313" key="3">
    <source>
        <dbReference type="EMBL" id="GGF43354.1"/>
    </source>
</evidence>
<dbReference type="InterPro" id="IPR007349">
    <property type="entry name" value="DUF418"/>
</dbReference>
<keyword evidence="4" id="KW-1185">Reference proteome</keyword>
<feature type="transmembrane region" description="Helical" evidence="1">
    <location>
        <begin position="120"/>
        <end position="137"/>
    </location>
</feature>
<keyword evidence="1" id="KW-1133">Transmembrane helix</keyword>
<reference evidence="4" key="1">
    <citation type="journal article" date="2019" name="Int. J. Syst. Evol. Microbiol.">
        <title>The Global Catalogue of Microorganisms (GCM) 10K type strain sequencing project: providing services to taxonomists for standard genome sequencing and annotation.</title>
        <authorList>
            <consortium name="The Broad Institute Genomics Platform"/>
            <consortium name="The Broad Institute Genome Sequencing Center for Infectious Disease"/>
            <person name="Wu L."/>
            <person name="Ma J."/>
        </authorList>
    </citation>
    <scope>NUCLEOTIDE SEQUENCE [LARGE SCALE GENOMIC DNA]</scope>
    <source>
        <strain evidence="4">CGMCC 1.15407</strain>
    </source>
</reference>
<protein>
    <submittedName>
        <fullName evidence="3">Transporter</fullName>
    </submittedName>
</protein>
<feature type="transmembrane region" description="Helical" evidence="1">
    <location>
        <begin position="222"/>
        <end position="240"/>
    </location>
</feature>
<dbReference type="InterPro" id="IPR052529">
    <property type="entry name" value="Bact_Transport_Assoc"/>
</dbReference>
<gene>
    <name evidence="3" type="ORF">GCM10011339_34830</name>
</gene>
<proteinExistence type="predicted"/>
<evidence type="ECO:0000256" key="1">
    <source>
        <dbReference type="SAM" id="Phobius"/>
    </source>
</evidence>
<organism evidence="3 4">
    <name type="scientific">Echinicola rosea</name>
    <dbReference type="NCBI Taxonomy" id="1807691"/>
    <lineage>
        <taxon>Bacteria</taxon>
        <taxon>Pseudomonadati</taxon>
        <taxon>Bacteroidota</taxon>
        <taxon>Cytophagia</taxon>
        <taxon>Cytophagales</taxon>
        <taxon>Cyclobacteriaceae</taxon>
        <taxon>Echinicola</taxon>
    </lineage>
</organism>
<dbReference type="RefSeq" id="WP_137404679.1">
    <property type="nucleotide sequence ID" value="NZ_BMIU01000020.1"/>
</dbReference>
<accession>A0ABQ1V8G8</accession>
<dbReference type="Pfam" id="PF04235">
    <property type="entry name" value="DUF418"/>
    <property type="match status" value="1"/>
</dbReference>
<feature type="transmembrane region" description="Helical" evidence="1">
    <location>
        <begin position="20"/>
        <end position="40"/>
    </location>
</feature>
<feature type="transmembrane region" description="Helical" evidence="1">
    <location>
        <begin position="338"/>
        <end position="357"/>
    </location>
</feature>
<feature type="domain" description="DUF418" evidence="2">
    <location>
        <begin position="236"/>
        <end position="406"/>
    </location>
</feature>
<dbReference type="PANTHER" id="PTHR30590:SF2">
    <property type="entry name" value="INNER MEMBRANE PROTEIN"/>
    <property type="match status" value="1"/>
</dbReference>
<feature type="transmembrane region" description="Helical" evidence="1">
    <location>
        <begin position="303"/>
        <end position="326"/>
    </location>
</feature>
<keyword evidence="1" id="KW-0472">Membrane</keyword>
<dbReference type="PANTHER" id="PTHR30590">
    <property type="entry name" value="INNER MEMBRANE PROTEIN"/>
    <property type="match status" value="1"/>
</dbReference>
<dbReference type="Proteomes" id="UP000647339">
    <property type="component" value="Unassembled WGS sequence"/>
</dbReference>
<evidence type="ECO:0000313" key="4">
    <source>
        <dbReference type="Proteomes" id="UP000647339"/>
    </source>
</evidence>
<feature type="transmembrane region" description="Helical" evidence="1">
    <location>
        <begin position="369"/>
        <end position="388"/>
    </location>
</feature>
<comment type="caution">
    <text evidence="3">The sequence shown here is derived from an EMBL/GenBank/DDBJ whole genome shotgun (WGS) entry which is preliminary data.</text>
</comment>